<feature type="transmembrane region" description="Helical" evidence="15">
    <location>
        <begin position="252"/>
        <end position="270"/>
    </location>
</feature>
<sequence length="693" mass="74255">MVLAFHGRHVPLEVLRVDCGVSRDGSKAGNILRAGRTHGLTARGFRKEPRELAELPLPAVLFWNFNHFVVFEGFADGKAVLNDPALGRRRVDAEEFDSAFTGVVLTFEPGPAFERGGEPPSALRSLTQYLEGLRGAIALAVVIGVALVAPGLMLPWLMGRFVDDVLVGHMSGIALPLLLGLTGAMVLRTALVWLQAHLLTSTFMQASLSSARRFVSHALSLPMEFFVQRSAGEIASRVDLNDRVAETVSSDLAYVVLHLVTAVFFLGLMVTLDPGLTLIVVACLALELAAWRVLALRTQEVSQQLSVRAGKLAGTAAGGLANIESIKAAGQEQALFIKWMGFQIQYTNASIQAQRLSLTLGQVPPLLGLVAQLAVLGLGTIAIIQGQFTIGQLVSFQVLLAGFTAPVHSLFAATQQLQTLSGDLARLDDVLHYEKSVAIEGPQPKVAGPSTLTLEFTNVEFGYNRTEPPLIKDFSLTLTPGKRIALVGSSGSGKSTLGRLAAGLYKPWSGQVLFNGQPRDLWVREALAQAVAYVDQDIVLFQGSVRENLTLWDPSIGDETIRAALRDAALEDEILAREGGLGASLQEGARNLSGGQRQRLEIARALARAPALMILDEATSALDPASEARVEANLRKRGIACLVIAHRLSTVRDADEIVVLERGKVVERGTHAQLLAMPDGRYAQLVAGESVGD</sequence>
<evidence type="ECO:0000259" key="18">
    <source>
        <dbReference type="PROSITE" id="PS50990"/>
    </source>
</evidence>
<dbReference type="Proteomes" id="UP000503096">
    <property type="component" value="Chromosome"/>
</dbReference>
<feature type="domain" description="Peptidase C39" evidence="18">
    <location>
        <begin position="1"/>
        <end position="107"/>
    </location>
</feature>
<dbReference type="SMART" id="SM00382">
    <property type="entry name" value="AAA"/>
    <property type="match status" value="1"/>
</dbReference>
<name>A0A6M4H6K9_9PROT</name>
<dbReference type="GO" id="GO:0031640">
    <property type="term" value="P:killing of cells of another organism"/>
    <property type="evidence" value="ECO:0007669"/>
    <property type="project" value="UniProtKB-KW"/>
</dbReference>
<dbReference type="Gene3D" id="1.20.1560.10">
    <property type="entry name" value="ABC transporter type 1, transmembrane domain"/>
    <property type="match status" value="1"/>
</dbReference>
<dbReference type="GO" id="GO:0015031">
    <property type="term" value="P:protein transport"/>
    <property type="evidence" value="ECO:0007669"/>
    <property type="project" value="UniProtKB-KW"/>
</dbReference>
<evidence type="ECO:0000256" key="11">
    <source>
        <dbReference type="ARBA" id="ARBA00043264"/>
    </source>
</evidence>
<comment type="similarity">
    <text evidence="13">Belongs to the ABC transporter superfamily. Cyclolysin exporter (TC 3.A.1.109.2) family.</text>
</comment>
<dbReference type="GO" id="GO:0016887">
    <property type="term" value="F:ATP hydrolysis activity"/>
    <property type="evidence" value="ECO:0007669"/>
    <property type="project" value="InterPro"/>
</dbReference>
<keyword evidence="4 15" id="KW-0812">Transmembrane</keyword>
<dbReference type="SUPFAM" id="SSF90123">
    <property type="entry name" value="ABC transporter transmembrane region"/>
    <property type="match status" value="1"/>
</dbReference>
<dbReference type="PANTHER" id="PTHR24221:SF654">
    <property type="entry name" value="ATP-BINDING CASSETTE SUB-FAMILY B MEMBER 6"/>
    <property type="match status" value="1"/>
</dbReference>
<dbReference type="InterPro" id="IPR036640">
    <property type="entry name" value="ABC1_TM_sf"/>
</dbReference>
<feature type="transmembrane region" description="Helical" evidence="15">
    <location>
        <begin position="365"/>
        <end position="384"/>
    </location>
</feature>
<evidence type="ECO:0000256" key="2">
    <source>
        <dbReference type="ARBA" id="ARBA00022448"/>
    </source>
</evidence>
<dbReference type="InterPro" id="IPR003439">
    <property type="entry name" value="ABC_transporter-like_ATP-bd"/>
</dbReference>
<evidence type="ECO:0000256" key="8">
    <source>
        <dbReference type="ARBA" id="ARBA00022927"/>
    </source>
</evidence>
<evidence type="ECO:0000256" key="4">
    <source>
        <dbReference type="ARBA" id="ARBA00022692"/>
    </source>
</evidence>
<dbReference type="PROSITE" id="PS50929">
    <property type="entry name" value="ABC_TM1F"/>
    <property type="match status" value="1"/>
</dbReference>
<keyword evidence="10 15" id="KW-0472">Membrane</keyword>
<feature type="transmembrane region" description="Helical" evidence="15">
    <location>
        <begin position="276"/>
        <end position="294"/>
    </location>
</feature>
<dbReference type="InterPro" id="IPR003593">
    <property type="entry name" value="AAA+_ATPase"/>
</dbReference>
<feature type="domain" description="ABC transmembrane type-1" evidence="17">
    <location>
        <begin position="138"/>
        <end position="419"/>
    </location>
</feature>
<keyword evidence="11" id="KW-0080">Bacteriocin transport</keyword>
<dbReference type="GO" id="GO:0005886">
    <property type="term" value="C:plasma membrane"/>
    <property type="evidence" value="ECO:0007669"/>
    <property type="project" value="UniProtKB-SubCell"/>
</dbReference>
<organism evidence="19 20">
    <name type="scientific">Usitatibacter palustris</name>
    <dbReference type="NCBI Taxonomy" id="2732487"/>
    <lineage>
        <taxon>Bacteria</taxon>
        <taxon>Pseudomonadati</taxon>
        <taxon>Pseudomonadota</taxon>
        <taxon>Betaproteobacteria</taxon>
        <taxon>Nitrosomonadales</taxon>
        <taxon>Usitatibacteraceae</taxon>
        <taxon>Usitatibacter</taxon>
    </lineage>
</organism>
<dbReference type="InterPro" id="IPR022514">
    <property type="entry name" value="NHPM_micro_ABC1"/>
</dbReference>
<comment type="subcellular location">
    <subcellularLocation>
        <location evidence="1">Cell membrane</location>
        <topology evidence="1">Multi-pass membrane protein</topology>
    </subcellularLocation>
</comment>
<keyword evidence="8" id="KW-0653">Protein transport</keyword>
<dbReference type="Pfam" id="PF00005">
    <property type="entry name" value="ABC_tran"/>
    <property type="match status" value="1"/>
</dbReference>
<dbReference type="InParanoid" id="A0A6M4H6K9"/>
<dbReference type="InterPro" id="IPR039421">
    <property type="entry name" value="Type_1_exporter"/>
</dbReference>
<dbReference type="InterPro" id="IPR017871">
    <property type="entry name" value="ABC_transporter-like_CS"/>
</dbReference>
<dbReference type="KEGG" id="upl:DSM104440_00846"/>
<comment type="function">
    <text evidence="12">Involved in the export of calmodulin-sensitive adenylate cyclase-hemolysin (cyclolysin).</text>
</comment>
<protein>
    <recommendedName>
        <fullName evidence="14">Cyclolysin secretion/processing ATP-binding protein CyaB</fullName>
    </recommendedName>
</protein>
<dbReference type="PROSITE" id="PS50990">
    <property type="entry name" value="PEPTIDASE_C39"/>
    <property type="match status" value="1"/>
</dbReference>
<feature type="transmembrane region" description="Helical" evidence="15">
    <location>
        <begin position="133"/>
        <end position="153"/>
    </location>
</feature>
<dbReference type="InterPro" id="IPR011527">
    <property type="entry name" value="ABC1_TM_dom"/>
</dbReference>
<dbReference type="PANTHER" id="PTHR24221">
    <property type="entry name" value="ATP-BINDING CASSETTE SUB-FAMILY B"/>
    <property type="match status" value="1"/>
</dbReference>
<evidence type="ECO:0000256" key="15">
    <source>
        <dbReference type="SAM" id="Phobius"/>
    </source>
</evidence>
<evidence type="ECO:0000256" key="13">
    <source>
        <dbReference type="ARBA" id="ARBA00061173"/>
    </source>
</evidence>
<dbReference type="Pfam" id="PF03412">
    <property type="entry name" value="Peptidase_C39"/>
    <property type="match status" value="1"/>
</dbReference>
<gene>
    <name evidence="19" type="primary">apxIB_1</name>
    <name evidence="19" type="ORF">DSM104440_00846</name>
</gene>
<evidence type="ECO:0000256" key="10">
    <source>
        <dbReference type="ARBA" id="ARBA00023136"/>
    </source>
</evidence>
<evidence type="ECO:0000259" key="17">
    <source>
        <dbReference type="PROSITE" id="PS50929"/>
    </source>
</evidence>
<dbReference type="NCBIfam" id="TIGR03796">
    <property type="entry name" value="NHLM_micro_ABC1"/>
    <property type="match status" value="1"/>
</dbReference>
<feature type="transmembrane region" description="Helical" evidence="15">
    <location>
        <begin position="173"/>
        <end position="194"/>
    </location>
</feature>
<accession>A0A6M4H6K9</accession>
<dbReference type="InterPro" id="IPR027417">
    <property type="entry name" value="P-loop_NTPase"/>
</dbReference>
<dbReference type="GO" id="GO:0140359">
    <property type="term" value="F:ABC-type transporter activity"/>
    <property type="evidence" value="ECO:0007669"/>
    <property type="project" value="InterPro"/>
</dbReference>
<dbReference type="PROSITE" id="PS00211">
    <property type="entry name" value="ABC_TRANSPORTER_1"/>
    <property type="match status" value="1"/>
</dbReference>
<evidence type="ECO:0000313" key="19">
    <source>
        <dbReference type="EMBL" id="QJR14054.1"/>
    </source>
</evidence>
<dbReference type="GO" id="GO:0006508">
    <property type="term" value="P:proteolysis"/>
    <property type="evidence" value="ECO:0007669"/>
    <property type="project" value="InterPro"/>
</dbReference>
<dbReference type="InterPro" id="IPR005074">
    <property type="entry name" value="Peptidase_C39"/>
</dbReference>
<dbReference type="AlphaFoldDB" id="A0A6M4H6K9"/>
<reference evidence="19 20" key="1">
    <citation type="submission" date="2020-04" db="EMBL/GenBank/DDBJ databases">
        <title>Usitatibacter rugosus gen. nov., sp. nov. and Usitatibacter palustris sp. nov., novel members of Usitatibacteraceae fam. nov. within the order Nitrosomonadales isolated from soil.</title>
        <authorList>
            <person name="Huber K.J."/>
            <person name="Neumann-Schaal M."/>
            <person name="Geppert A."/>
            <person name="Luckner M."/>
            <person name="Wanner G."/>
            <person name="Overmann J."/>
        </authorList>
    </citation>
    <scope>NUCLEOTIDE SEQUENCE [LARGE SCALE GENOMIC DNA]</scope>
    <source>
        <strain evidence="19 20">Swamp67</strain>
    </source>
</reference>
<dbReference type="GO" id="GO:0008233">
    <property type="term" value="F:peptidase activity"/>
    <property type="evidence" value="ECO:0007669"/>
    <property type="project" value="InterPro"/>
</dbReference>
<dbReference type="EMBL" id="CP053073">
    <property type="protein sequence ID" value="QJR14054.1"/>
    <property type="molecule type" value="Genomic_DNA"/>
</dbReference>
<keyword evidence="5" id="KW-0204">Cytolysis</keyword>
<feature type="domain" description="ABC transporter" evidence="16">
    <location>
        <begin position="454"/>
        <end position="687"/>
    </location>
</feature>
<evidence type="ECO:0000259" key="16">
    <source>
        <dbReference type="PROSITE" id="PS50893"/>
    </source>
</evidence>
<proteinExistence type="inferred from homology"/>
<evidence type="ECO:0000256" key="12">
    <source>
        <dbReference type="ARBA" id="ARBA00055355"/>
    </source>
</evidence>
<keyword evidence="6" id="KW-0547">Nucleotide-binding</keyword>
<keyword evidence="3" id="KW-1003">Cell membrane</keyword>
<evidence type="ECO:0000256" key="3">
    <source>
        <dbReference type="ARBA" id="ARBA00022475"/>
    </source>
</evidence>
<keyword evidence="2" id="KW-0813">Transport</keyword>
<keyword evidence="9 15" id="KW-1133">Transmembrane helix</keyword>
<keyword evidence="20" id="KW-1185">Reference proteome</keyword>
<evidence type="ECO:0000256" key="7">
    <source>
        <dbReference type="ARBA" id="ARBA00022840"/>
    </source>
</evidence>
<dbReference type="Gene3D" id="3.90.70.10">
    <property type="entry name" value="Cysteine proteinases"/>
    <property type="match status" value="1"/>
</dbReference>
<dbReference type="SUPFAM" id="SSF52540">
    <property type="entry name" value="P-loop containing nucleoside triphosphate hydrolases"/>
    <property type="match status" value="1"/>
</dbReference>
<evidence type="ECO:0000256" key="14">
    <source>
        <dbReference type="ARBA" id="ARBA00072252"/>
    </source>
</evidence>
<evidence type="ECO:0000256" key="1">
    <source>
        <dbReference type="ARBA" id="ARBA00004651"/>
    </source>
</evidence>
<dbReference type="Gene3D" id="3.40.50.300">
    <property type="entry name" value="P-loop containing nucleotide triphosphate hydrolases"/>
    <property type="match status" value="1"/>
</dbReference>
<dbReference type="GO" id="GO:0034040">
    <property type="term" value="F:ATPase-coupled lipid transmembrane transporter activity"/>
    <property type="evidence" value="ECO:0007669"/>
    <property type="project" value="TreeGrafter"/>
</dbReference>
<keyword evidence="5" id="KW-0354">Hemolysis</keyword>
<keyword evidence="7 19" id="KW-0067">ATP-binding</keyword>
<dbReference type="GO" id="GO:0043213">
    <property type="term" value="P:bacteriocin transport"/>
    <property type="evidence" value="ECO:0007669"/>
    <property type="project" value="UniProtKB-KW"/>
</dbReference>
<evidence type="ECO:0000256" key="9">
    <source>
        <dbReference type="ARBA" id="ARBA00022989"/>
    </source>
</evidence>
<dbReference type="FunFam" id="3.40.50.300:FF:000299">
    <property type="entry name" value="ABC transporter ATP-binding protein/permease"/>
    <property type="match status" value="1"/>
</dbReference>
<evidence type="ECO:0000256" key="6">
    <source>
        <dbReference type="ARBA" id="ARBA00022741"/>
    </source>
</evidence>
<evidence type="ECO:0000313" key="20">
    <source>
        <dbReference type="Proteomes" id="UP000503096"/>
    </source>
</evidence>
<dbReference type="GO" id="GO:0005524">
    <property type="term" value="F:ATP binding"/>
    <property type="evidence" value="ECO:0007669"/>
    <property type="project" value="UniProtKB-KW"/>
</dbReference>
<evidence type="ECO:0000256" key="5">
    <source>
        <dbReference type="ARBA" id="ARBA00022735"/>
    </source>
</evidence>
<dbReference type="Pfam" id="PF00664">
    <property type="entry name" value="ABC_membrane"/>
    <property type="match status" value="1"/>
</dbReference>
<dbReference type="PROSITE" id="PS50893">
    <property type="entry name" value="ABC_TRANSPORTER_2"/>
    <property type="match status" value="1"/>
</dbReference>